<accession>A0A0G0T5W8</accession>
<evidence type="ECO:0000313" key="4">
    <source>
        <dbReference type="Proteomes" id="UP000034137"/>
    </source>
</evidence>
<dbReference type="InterPro" id="IPR036779">
    <property type="entry name" value="LysM_dom_sf"/>
</dbReference>
<organism evidence="3 4">
    <name type="scientific">Candidatus Falkowbacteria bacterium GW2011_GWF2_39_8</name>
    <dbReference type="NCBI Taxonomy" id="1618642"/>
    <lineage>
        <taxon>Bacteria</taxon>
        <taxon>Candidatus Falkowiibacteriota</taxon>
    </lineage>
</organism>
<dbReference type="Proteomes" id="UP000034137">
    <property type="component" value="Unassembled WGS sequence"/>
</dbReference>
<dbReference type="PROSITE" id="PS51782">
    <property type="entry name" value="LYSM"/>
    <property type="match status" value="1"/>
</dbReference>
<dbReference type="SMART" id="SM00257">
    <property type="entry name" value="LysM"/>
    <property type="match status" value="1"/>
</dbReference>
<feature type="transmembrane region" description="Helical" evidence="1">
    <location>
        <begin position="32"/>
        <end position="51"/>
    </location>
</feature>
<keyword evidence="1" id="KW-0472">Membrane</keyword>
<reference evidence="3 4" key="1">
    <citation type="journal article" date="2015" name="Nature">
        <title>rRNA introns, odd ribosomes, and small enigmatic genomes across a large radiation of phyla.</title>
        <authorList>
            <person name="Brown C.T."/>
            <person name="Hug L.A."/>
            <person name="Thomas B.C."/>
            <person name="Sharon I."/>
            <person name="Castelle C.J."/>
            <person name="Singh A."/>
            <person name="Wilkins M.J."/>
            <person name="Williams K.H."/>
            <person name="Banfield J.F."/>
        </authorList>
    </citation>
    <scope>NUCLEOTIDE SEQUENCE [LARGE SCALE GENOMIC DNA]</scope>
</reference>
<gene>
    <name evidence="3" type="ORF">UT64_C0012G0004</name>
</gene>
<feature type="transmembrane region" description="Helical" evidence="1">
    <location>
        <begin position="170"/>
        <end position="192"/>
    </location>
</feature>
<sequence>MKSKSFSGGPLKPKTVLTIANKKISKGAAMKSYISLFTFLVILNICTFGNYDNAIAKATTNSEECYVIVRNDTLKKIAKAKNISLKTLYELNRKTIGNNPDLIFPGQVLVIPQAAKPPEPVKKIEPTTKIVTSPVIKTQTARLYSLPDRENSFIYKYQNGRFSYSELQKIFLPFSIFIALFLLFYKLLSIFLGRLFNIRKGSVEKIFVGCFLNESEVLYFFFDGKRHVIADFDYLINILTSQANNLEELLTFDIKDVDQKAIEILLNKEVKPLSTKKQKLFIKLVRRQLDALTLVTKNQCAAV</sequence>
<protein>
    <submittedName>
        <fullName evidence="3">LysM domain protein</fullName>
    </submittedName>
</protein>
<dbReference type="InterPro" id="IPR018392">
    <property type="entry name" value="LysM"/>
</dbReference>
<dbReference type="Gene3D" id="3.10.350.10">
    <property type="entry name" value="LysM domain"/>
    <property type="match status" value="1"/>
</dbReference>
<keyword evidence="1" id="KW-1133">Transmembrane helix</keyword>
<proteinExistence type="predicted"/>
<dbReference type="SUPFAM" id="SSF54106">
    <property type="entry name" value="LysM domain"/>
    <property type="match status" value="1"/>
</dbReference>
<evidence type="ECO:0000256" key="1">
    <source>
        <dbReference type="SAM" id="Phobius"/>
    </source>
</evidence>
<keyword evidence="1" id="KW-0812">Transmembrane</keyword>
<dbReference type="Pfam" id="PF01476">
    <property type="entry name" value="LysM"/>
    <property type="match status" value="1"/>
</dbReference>
<dbReference type="EMBL" id="LBXO01000012">
    <property type="protein sequence ID" value="KKR33212.1"/>
    <property type="molecule type" value="Genomic_DNA"/>
</dbReference>
<comment type="caution">
    <text evidence="3">The sequence shown here is derived from an EMBL/GenBank/DDBJ whole genome shotgun (WGS) entry which is preliminary data.</text>
</comment>
<feature type="domain" description="LysM" evidence="2">
    <location>
        <begin position="64"/>
        <end position="111"/>
    </location>
</feature>
<name>A0A0G0T5W8_9BACT</name>
<evidence type="ECO:0000313" key="3">
    <source>
        <dbReference type="EMBL" id="KKR33212.1"/>
    </source>
</evidence>
<evidence type="ECO:0000259" key="2">
    <source>
        <dbReference type="PROSITE" id="PS51782"/>
    </source>
</evidence>
<dbReference type="CDD" id="cd00118">
    <property type="entry name" value="LysM"/>
    <property type="match status" value="1"/>
</dbReference>
<dbReference type="AlphaFoldDB" id="A0A0G0T5W8"/>